<gene>
    <name evidence="1" type="ORF">GCM10008967_34590</name>
</gene>
<evidence type="ECO:0000313" key="1">
    <source>
        <dbReference type="EMBL" id="GAA0341295.1"/>
    </source>
</evidence>
<dbReference type="EMBL" id="BAAADJ010000059">
    <property type="protein sequence ID" value="GAA0341295.1"/>
    <property type="molecule type" value="Genomic_DNA"/>
</dbReference>
<sequence>MKLFENVVNYKINNITKEDLLKYSKQFNIPLNNDQAAKVTKLLRGKGINIFNDKERTQLIKEVAKITGPETARKVNQLFIQFTR</sequence>
<comment type="caution">
    <text evidence="1">The sequence shown here is derived from an EMBL/GenBank/DDBJ whole genome shotgun (WGS) entry which is preliminary data.</text>
</comment>
<keyword evidence="2" id="KW-1185">Reference proteome</keyword>
<dbReference type="Proteomes" id="UP001500782">
    <property type="component" value="Unassembled WGS sequence"/>
</dbReference>
<proteinExistence type="predicted"/>
<organism evidence="1 2">
    <name type="scientific">Bacillus carboniphilus</name>
    <dbReference type="NCBI Taxonomy" id="86663"/>
    <lineage>
        <taxon>Bacteria</taxon>
        <taxon>Bacillati</taxon>
        <taxon>Bacillota</taxon>
        <taxon>Bacilli</taxon>
        <taxon>Bacillales</taxon>
        <taxon>Bacillaceae</taxon>
        <taxon>Bacillus</taxon>
    </lineage>
</organism>
<dbReference type="RefSeq" id="WP_343801811.1">
    <property type="nucleotide sequence ID" value="NZ_BAAADJ010000059.1"/>
</dbReference>
<dbReference type="Pfam" id="PF11116">
    <property type="entry name" value="DUF2624"/>
    <property type="match status" value="1"/>
</dbReference>
<dbReference type="InterPro" id="IPR020277">
    <property type="entry name" value="DUF2624"/>
</dbReference>
<name>A0ABN0WLU4_9BACI</name>
<protein>
    <submittedName>
        <fullName evidence="1">DUF2624 domain-containing protein</fullName>
    </submittedName>
</protein>
<reference evidence="1 2" key="1">
    <citation type="journal article" date="2019" name="Int. J. Syst. Evol. Microbiol.">
        <title>The Global Catalogue of Microorganisms (GCM) 10K type strain sequencing project: providing services to taxonomists for standard genome sequencing and annotation.</title>
        <authorList>
            <consortium name="The Broad Institute Genomics Platform"/>
            <consortium name="The Broad Institute Genome Sequencing Center for Infectious Disease"/>
            <person name="Wu L."/>
            <person name="Ma J."/>
        </authorList>
    </citation>
    <scope>NUCLEOTIDE SEQUENCE [LARGE SCALE GENOMIC DNA]</scope>
    <source>
        <strain evidence="1 2">JCM 9731</strain>
    </source>
</reference>
<accession>A0ABN0WLU4</accession>
<evidence type="ECO:0000313" key="2">
    <source>
        <dbReference type="Proteomes" id="UP001500782"/>
    </source>
</evidence>